<dbReference type="RefSeq" id="WP_005861944.1">
    <property type="nucleotide sequence ID" value="NZ_AAYA01000013.1"/>
</dbReference>
<protein>
    <submittedName>
        <fullName evidence="1">Uncharacterized protein</fullName>
    </submittedName>
</protein>
<reference evidence="1 2" key="1">
    <citation type="submission" date="2006-06" db="EMBL/GenBank/DDBJ databases">
        <authorList>
            <person name="Moran M.A."/>
            <person name="Ferriera S."/>
            <person name="Johnson J."/>
            <person name="Kravitz S."/>
            <person name="Beeson K."/>
            <person name="Sutton G."/>
            <person name="Rogers Y.-H."/>
            <person name="Friedman R."/>
            <person name="Frazier M."/>
            <person name="Venter J.C."/>
        </authorList>
    </citation>
    <scope>NUCLEOTIDE SEQUENCE [LARGE SCALE GENOMIC DNA]</scope>
    <source>
        <strain evidence="1 2">E-37</strain>
    </source>
</reference>
<organism evidence="1 2">
    <name type="scientific">Sagittula stellata (strain ATCC 700073 / DSM 11524 / E-37)</name>
    <dbReference type="NCBI Taxonomy" id="388399"/>
    <lineage>
        <taxon>Bacteria</taxon>
        <taxon>Pseudomonadati</taxon>
        <taxon>Pseudomonadota</taxon>
        <taxon>Alphaproteobacteria</taxon>
        <taxon>Rhodobacterales</taxon>
        <taxon>Roseobacteraceae</taxon>
        <taxon>Sagittula</taxon>
    </lineage>
</organism>
<comment type="caution">
    <text evidence="1">The sequence shown here is derived from an EMBL/GenBank/DDBJ whole genome shotgun (WGS) entry which is preliminary data.</text>
</comment>
<sequence>MIAALPLAVMAQDDTLTVAAQFELLRPEPSTSSYVFARLGLVEMLVNAEQIPSPGQQLVDAPARCGVGRDRRPFPDYLLTG</sequence>
<dbReference type="Proteomes" id="UP000005713">
    <property type="component" value="Unassembled WGS sequence"/>
</dbReference>
<dbReference type="AlphaFoldDB" id="A3K7X1"/>
<proteinExistence type="predicted"/>
<evidence type="ECO:0000313" key="2">
    <source>
        <dbReference type="Proteomes" id="UP000005713"/>
    </source>
</evidence>
<evidence type="ECO:0000313" key="1">
    <source>
        <dbReference type="EMBL" id="EBA06743.1"/>
    </source>
</evidence>
<keyword evidence="2" id="KW-1185">Reference proteome</keyword>
<name>A3K7X1_SAGS3</name>
<gene>
    <name evidence="1" type="ORF">SSE37_02610</name>
</gene>
<dbReference type="EMBL" id="AAYA01000013">
    <property type="protein sequence ID" value="EBA06743.1"/>
    <property type="molecule type" value="Genomic_DNA"/>
</dbReference>
<accession>A3K7X1</accession>